<comment type="caution">
    <text evidence="2">The sequence shown here is derived from an EMBL/GenBank/DDBJ whole genome shotgun (WGS) entry which is preliminary data.</text>
</comment>
<dbReference type="Proteomes" id="UP000304951">
    <property type="component" value="Unassembled WGS sequence"/>
</dbReference>
<reference evidence="4 5" key="1">
    <citation type="submission" date="2018-10" db="EMBL/GenBank/DDBJ databases">
        <title>Fifty Aureobasidium pullulans genomes reveal a recombining polyextremotolerant generalist.</title>
        <authorList>
            <person name="Gostincar C."/>
            <person name="Turk M."/>
            <person name="Zajc J."/>
            <person name="Gunde-Cimerman N."/>
        </authorList>
    </citation>
    <scope>NUCLEOTIDE SEQUENCE [LARGE SCALE GENOMIC DNA]</scope>
    <source>
        <strain evidence="2 4">EXF-11900</strain>
        <strain evidence="3 5">EXF-3863</strain>
    </source>
</reference>
<organism evidence="2 4">
    <name type="scientific">Aureobasidium pullulans</name>
    <name type="common">Black yeast</name>
    <name type="synonym">Pullularia pullulans</name>
    <dbReference type="NCBI Taxonomy" id="5580"/>
    <lineage>
        <taxon>Eukaryota</taxon>
        <taxon>Fungi</taxon>
        <taxon>Dikarya</taxon>
        <taxon>Ascomycota</taxon>
        <taxon>Pezizomycotina</taxon>
        <taxon>Dothideomycetes</taxon>
        <taxon>Dothideomycetidae</taxon>
        <taxon>Dothideales</taxon>
        <taxon>Saccotheciaceae</taxon>
        <taxon>Aureobasidium</taxon>
    </lineage>
</organism>
<evidence type="ECO:0000313" key="3">
    <source>
        <dbReference type="EMBL" id="THZ07523.1"/>
    </source>
</evidence>
<evidence type="ECO:0000313" key="2">
    <source>
        <dbReference type="EMBL" id="THV71705.1"/>
    </source>
</evidence>
<dbReference type="EMBL" id="QZAF01000142">
    <property type="protein sequence ID" value="THV71705.1"/>
    <property type="molecule type" value="Genomic_DNA"/>
</dbReference>
<accession>A0A4S8SM46</accession>
<proteinExistence type="predicted"/>
<protein>
    <submittedName>
        <fullName evidence="2">Uncharacterized protein</fullName>
    </submittedName>
</protein>
<sequence>MDNFNTTHHVPGAFPDIRIAPPQKTPPLLRPRIWCNLEDPTINTLEAKVTSLTKQLHNAGKLLQHNKMEDEVMASFGIASTAPPARDAMPPAISPPYDLSDTAATLFALSERDLWSCANEVRSVQNEVLNRLAGLPASDIDARIGELQSALYNEAQARAQVEEMAKSAERMAAAGAEQTPFDEERYKMKRSQIERYKYEKIRNMVTDFQSTEEHIEEQIKTLDQELNTILAVNVPTPLEKSFSRLYMSAGLLKGCLYELHHLRRNFSMVRSGSGYETIGARLEVLREKLRKEADCRRQAWALFTTTEALSPVATWYDTEAPIFDYAAIAEHFHEYPTTVAVEEQEDNPSTVSIAISDTVSDGPDELVTYYTPQHFHDCQTAVAVGKPDDNQTEPFTAFSDTSSDGFDELVTYYTPQVSDDESG</sequence>
<evidence type="ECO:0000313" key="4">
    <source>
        <dbReference type="Proteomes" id="UP000304951"/>
    </source>
</evidence>
<evidence type="ECO:0000313" key="5">
    <source>
        <dbReference type="Proteomes" id="UP000308005"/>
    </source>
</evidence>
<gene>
    <name evidence="3" type="ORF">D6C91_10245</name>
    <name evidence="2" type="ORF">D6D28_04247</name>
</gene>
<dbReference type="AlphaFoldDB" id="A0A4S8SM46"/>
<evidence type="ECO:0000256" key="1">
    <source>
        <dbReference type="SAM" id="MobiDB-lite"/>
    </source>
</evidence>
<name>A0A4S8SM46_AURPU</name>
<dbReference type="EMBL" id="QZBM01001040">
    <property type="protein sequence ID" value="THZ07523.1"/>
    <property type="molecule type" value="Genomic_DNA"/>
</dbReference>
<feature type="region of interest" description="Disordered" evidence="1">
    <location>
        <begin position="1"/>
        <end position="22"/>
    </location>
</feature>
<dbReference type="Proteomes" id="UP000308005">
    <property type="component" value="Unassembled WGS sequence"/>
</dbReference>